<dbReference type="RefSeq" id="WP_165791966.1">
    <property type="nucleotide sequence ID" value="NZ_BFAV01000003.1"/>
</dbReference>
<accession>A0A2L2X735</accession>
<dbReference type="GO" id="GO:0051539">
    <property type="term" value="F:4 iron, 4 sulfur cluster binding"/>
    <property type="evidence" value="ECO:0007669"/>
    <property type="project" value="UniProtKB-KW"/>
</dbReference>
<sequence>MKLAFEAEKCIGCRLCHLACSGVKENIFNPSLSRLKVASEYLNGGLVITASLCSGCLSCAEACPTGAISGENGVPVVDADICTGCGECANACPEGVIVMPPDGRPRLCDFCGGEPVCVQWCPQGALTAEV</sequence>
<dbReference type="Proteomes" id="UP000239549">
    <property type="component" value="Unassembled WGS sequence"/>
</dbReference>
<evidence type="ECO:0000256" key="5">
    <source>
        <dbReference type="ARBA" id="ARBA00023004"/>
    </source>
</evidence>
<keyword evidence="1" id="KW-0813">Transport</keyword>
<evidence type="ECO:0000256" key="6">
    <source>
        <dbReference type="ARBA" id="ARBA00023014"/>
    </source>
</evidence>
<dbReference type="InterPro" id="IPR017896">
    <property type="entry name" value="4Fe4S_Fe-S-bd"/>
</dbReference>
<feature type="domain" description="4Fe-4S ferredoxin-type" evidence="7">
    <location>
        <begin position="44"/>
        <end position="69"/>
    </location>
</feature>
<dbReference type="AlphaFoldDB" id="A0A2L2X735"/>
<gene>
    <name evidence="8" type="ORF">DCCM_0062</name>
</gene>
<keyword evidence="5" id="KW-0408">Iron</keyword>
<dbReference type="InterPro" id="IPR050294">
    <property type="entry name" value="RnfB_subfamily"/>
</dbReference>
<evidence type="ECO:0000256" key="2">
    <source>
        <dbReference type="ARBA" id="ARBA00022485"/>
    </source>
</evidence>
<keyword evidence="2" id="KW-0004">4Fe-4S</keyword>
<reference evidence="9" key="1">
    <citation type="submission" date="2018-02" db="EMBL/GenBank/DDBJ databases">
        <title>Genome sequence of Desulfocucumis palustris strain NAW-5.</title>
        <authorList>
            <person name="Watanabe M."/>
            <person name="Kojima H."/>
            <person name="Fukui M."/>
        </authorList>
    </citation>
    <scope>NUCLEOTIDE SEQUENCE [LARGE SCALE GENOMIC DNA]</scope>
    <source>
        <strain evidence="9">NAW-5</strain>
    </source>
</reference>
<proteinExistence type="predicted"/>
<protein>
    <submittedName>
        <fullName evidence="8">Iron-sulfur cluster-binding protein</fullName>
    </submittedName>
</protein>
<evidence type="ECO:0000256" key="3">
    <source>
        <dbReference type="ARBA" id="ARBA00022723"/>
    </source>
</evidence>
<keyword evidence="4" id="KW-0249">Electron transport</keyword>
<evidence type="ECO:0000313" key="8">
    <source>
        <dbReference type="EMBL" id="GBF31878.1"/>
    </source>
</evidence>
<comment type="caution">
    <text evidence="8">The sequence shown here is derived from an EMBL/GenBank/DDBJ whole genome shotgun (WGS) entry which is preliminary data.</text>
</comment>
<dbReference type="Pfam" id="PF12798">
    <property type="entry name" value="Fer4_3"/>
    <property type="match status" value="1"/>
</dbReference>
<evidence type="ECO:0000256" key="4">
    <source>
        <dbReference type="ARBA" id="ARBA00022982"/>
    </source>
</evidence>
<keyword evidence="3" id="KW-0479">Metal-binding</keyword>
<dbReference type="EMBL" id="BFAV01000003">
    <property type="protein sequence ID" value="GBF31878.1"/>
    <property type="molecule type" value="Genomic_DNA"/>
</dbReference>
<keyword evidence="6" id="KW-0411">Iron-sulfur</keyword>
<feature type="domain" description="4Fe-4S ferredoxin-type" evidence="7">
    <location>
        <begin position="1"/>
        <end position="20"/>
    </location>
</feature>
<dbReference type="PANTHER" id="PTHR42859:SF10">
    <property type="entry name" value="DIMETHYLSULFOXIDE REDUCTASE CHAIN B"/>
    <property type="match status" value="1"/>
</dbReference>
<dbReference type="GO" id="GO:0046872">
    <property type="term" value="F:metal ion binding"/>
    <property type="evidence" value="ECO:0007669"/>
    <property type="project" value="UniProtKB-KW"/>
</dbReference>
<dbReference type="Pfam" id="PF12800">
    <property type="entry name" value="Fer4_4"/>
    <property type="match status" value="1"/>
</dbReference>
<evidence type="ECO:0000259" key="7">
    <source>
        <dbReference type="PROSITE" id="PS51379"/>
    </source>
</evidence>
<keyword evidence="9" id="KW-1185">Reference proteome</keyword>
<dbReference type="PROSITE" id="PS51379">
    <property type="entry name" value="4FE4S_FER_2"/>
    <property type="match status" value="3"/>
</dbReference>
<dbReference type="CDD" id="cd10550">
    <property type="entry name" value="DMSOR_beta_like"/>
    <property type="match status" value="1"/>
</dbReference>
<feature type="domain" description="4Fe-4S ferredoxin-type" evidence="7">
    <location>
        <begin position="73"/>
        <end position="102"/>
    </location>
</feature>
<evidence type="ECO:0000256" key="1">
    <source>
        <dbReference type="ARBA" id="ARBA00022448"/>
    </source>
</evidence>
<dbReference type="SUPFAM" id="SSF54862">
    <property type="entry name" value="4Fe-4S ferredoxins"/>
    <property type="match status" value="1"/>
</dbReference>
<name>A0A2L2X735_9FIRM</name>
<evidence type="ECO:0000313" key="9">
    <source>
        <dbReference type="Proteomes" id="UP000239549"/>
    </source>
</evidence>
<dbReference type="InterPro" id="IPR017900">
    <property type="entry name" value="4Fe4S_Fe_S_CS"/>
</dbReference>
<dbReference type="Pfam" id="PF13187">
    <property type="entry name" value="Fer4_9"/>
    <property type="match status" value="1"/>
</dbReference>
<dbReference type="PANTHER" id="PTHR42859">
    <property type="entry name" value="OXIDOREDUCTASE"/>
    <property type="match status" value="1"/>
</dbReference>
<dbReference type="Gene3D" id="3.30.70.20">
    <property type="match status" value="2"/>
</dbReference>
<dbReference type="PROSITE" id="PS00198">
    <property type="entry name" value="4FE4S_FER_1"/>
    <property type="match status" value="1"/>
</dbReference>
<organism evidence="8 9">
    <name type="scientific">Desulfocucumis palustris</name>
    <dbReference type="NCBI Taxonomy" id="1898651"/>
    <lineage>
        <taxon>Bacteria</taxon>
        <taxon>Bacillati</taxon>
        <taxon>Bacillota</taxon>
        <taxon>Clostridia</taxon>
        <taxon>Eubacteriales</taxon>
        <taxon>Desulfocucumaceae</taxon>
        <taxon>Desulfocucumis</taxon>
    </lineage>
</organism>